<name>A0A9N9X7X3_DIABA</name>
<evidence type="ECO:0000313" key="2">
    <source>
        <dbReference type="EMBL" id="CAG9828328.1"/>
    </source>
</evidence>
<accession>A0A9N9X7X3</accession>
<feature type="compositionally biased region" description="Basic and acidic residues" evidence="1">
    <location>
        <begin position="228"/>
        <end position="240"/>
    </location>
</feature>
<gene>
    <name evidence="2" type="ORF">DIABBA_LOCUS2255</name>
</gene>
<evidence type="ECO:0000256" key="1">
    <source>
        <dbReference type="SAM" id="MobiDB-lite"/>
    </source>
</evidence>
<dbReference type="PANTHER" id="PTHR10773:SF19">
    <property type="match status" value="1"/>
</dbReference>
<sequence>MSARSKRLVEAALSSLGTKSNNEKDIMQPCTDMGNQKELINNKDFIEEHRCRSVPNEIGQEIIADQILSSLMLPSENTMLPNNSTSISEGGFAQNHTLLRPDTASSENNTLNQGEWQEWVVRPGFEKEFVSTKQMEVAENEVVEMVVEENEVIEMEVAENEVMEMDIAKELEIVEHEDEKSEEKEMQAANNVELEVANDISVFTQEIEIENGGEEIGLEKQVIEDKLSQEEGTEIGDRKSVTSSDSDGSLSFFDKPISRISKKRLKAKKRRVSGLSYTGYKKKKSDRSFLCNLISENERKSAFKTFWNFSTWSEKKAFVKGLVSTRHIRRRRKKTENNAKELKKNVGHDIFLPRSNGEKVKVCRLFFINTLNLGEDTFRRWVRRSEVDTAASEDSEGSIGDKGVSSPRSKKKPRLEGRKENTHKEMTENVSRWLELLPKPRKDQCDVCCGYEVKTVALDVYQNHIVMKNEAREAKNAAKSETDDSHLVLTIDLQSVLLCPKTEASRMFYKQKLQLHNFTIFVLNNKDVSLYVWHESNGGVSSNEFTSCIVDFLSSKLDIYKKFTIISDGCNYQNRNKVLASALSDLAIQKNILIQQLFLEKGHTMMECDSVHATLEKYFVPPINSPSDYIAQMRNARPKQPYNIKKLPSNIQSLRPGKKAGDPTVTDLRALEYRPDGEILFKLRHSDPYKLLPQRRLKLNVIQRPTQLYLRPIPITESKWKCLQDLKLVLERDHHSFYDNLPYQPDKKTKNKH</sequence>
<dbReference type="AlphaFoldDB" id="A0A9N9X7X3"/>
<reference evidence="2" key="1">
    <citation type="submission" date="2022-01" db="EMBL/GenBank/DDBJ databases">
        <authorList>
            <person name="King R."/>
        </authorList>
    </citation>
    <scope>NUCLEOTIDE SEQUENCE</scope>
</reference>
<dbReference type="EMBL" id="OU898285">
    <property type="protein sequence ID" value="CAG9828328.1"/>
    <property type="molecule type" value="Genomic_DNA"/>
</dbReference>
<dbReference type="PANTHER" id="PTHR10773">
    <property type="entry name" value="DNA-DIRECTED RNA POLYMERASES I, II, AND III SUBUNIT RPABC2"/>
    <property type="match status" value="1"/>
</dbReference>
<proteinExistence type="predicted"/>
<organism evidence="2 3">
    <name type="scientific">Diabrotica balteata</name>
    <name type="common">Banded cucumber beetle</name>
    <dbReference type="NCBI Taxonomy" id="107213"/>
    <lineage>
        <taxon>Eukaryota</taxon>
        <taxon>Metazoa</taxon>
        <taxon>Ecdysozoa</taxon>
        <taxon>Arthropoda</taxon>
        <taxon>Hexapoda</taxon>
        <taxon>Insecta</taxon>
        <taxon>Pterygota</taxon>
        <taxon>Neoptera</taxon>
        <taxon>Endopterygota</taxon>
        <taxon>Coleoptera</taxon>
        <taxon>Polyphaga</taxon>
        <taxon>Cucujiformia</taxon>
        <taxon>Chrysomeloidea</taxon>
        <taxon>Chrysomelidae</taxon>
        <taxon>Galerucinae</taxon>
        <taxon>Diabroticina</taxon>
        <taxon>Diabroticites</taxon>
        <taxon>Diabrotica</taxon>
    </lineage>
</organism>
<evidence type="ECO:0000313" key="3">
    <source>
        <dbReference type="Proteomes" id="UP001153709"/>
    </source>
</evidence>
<dbReference type="Proteomes" id="UP001153709">
    <property type="component" value="Chromosome 10"/>
</dbReference>
<feature type="region of interest" description="Disordered" evidence="1">
    <location>
        <begin position="228"/>
        <end position="248"/>
    </location>
</feature>
<protein>
    <submittedName>
        <fullName evidence="2">Uncharacterized protein</fullName>
    </submittedName>
</protein>
<feature type="region of interest" description="Disordered" evidence="1">
    <location>
        <begin position="392"/>
        <end position="426"/>
    </location>
</feature>
<keyword evidence="3" id="KW-1185">Reference proteome</keyword>
<feature type="compositionally biased region" description="Basic and acidic residues" evidence="1">
    <location>
        <begin position="414"/>
        <end position="426"/>
    </location>
</feature>
<dbReference type="OrthoDB" id="6748100at2759"/>